<keyword evidence="2" id="KW-0812">Transmembrane</keyword>
<feature type="transmembrane region" description="Helical" evidence="2">
    <location>
        <begin position="114"/>
        <end position="140"/>
    </location>
</feature>
<sequence length="219" mass="24065">MYFFLLQVYQELNESSFRTYDTAVLDVTFSCIPAEDSGQRRRREILPNNDVAALLRIASDVDPELGEGEMATMLQNVLRAAVSAGIVVDGKLATGLGVSQVLVAEKEQENTAQWLAPTIAGLVSAIILIAIVIALILAAVRYSKRSDAVHRDKSTLFQSPVLRFTARDFPIGQSSFSGSFFGSDSSSSNDGWSTGRRAGNAKRKMNNQRPRRWYQESIA</sequence>
<accession>A0A7J7K9S2</accession>
<dbReference type="EMBL" id="VXIV02001019">
    <property type="protein sequence ID" value="KAF6034694.1"/>
    <property type="molecule type" value="Genomic_DNA"/>
</dbReference>
<dbReference type="AlphaFoldDB" id="A0A7J7K9S2"/>
<evidence type="ECO:0000256" key="2">
    <source>
        <dbReference type="SAM" id="Phobius"/>
    </source>
</evidence>
<proteinExistence type="predicted"/>
<evidence type="ECO:0000256" key="1">
    <source>
        <dbReference type="SAM" id="MobiDB-lite"/>
    </source>
</evidence>
<feature type="compositionally biased region" description="Low complexity" evidence="1">
    <location>
        <begin position="181"/>
        <end position="193"/>
    </location>
</feature>
<gene>
    <name evidence="3" type="ORF">EB796_006995</name>
</gene>
<feature type="region of interest" description="Disordered" evidence="1">
    <location>
        <begin position="181"/>
        <end position="219"/>
    </location>
</feature>
<protein>
    <submittedName>
        <fullName evidence="3">Uncharacterized protein</fullName>
    </submittedName>
</protein>
<feature type="compositionally biased region" description="Basic residues" evidence="1">
    <location>
        <begin position="199"/>
        <end position="212"/>
    </location>
</feature>
<keyword evidence="2" id="KW-0472">Membrane</keyword>
<keyword evidence="4" id="KW-1185">Reference proteome</keyword>
<dbReference type="Proteomes" id="UP000593567">
    <property type="component" value="Unassembled WGS sequence"/>
</dbReference>
<keyword evidence="2" id="KW-1133">Transmembrane helix</keyword>
<reference evidence="3" key="1">
    <citation type="submission" date="2020-06" db="EMBL/GenBank/DDBJ databases">
        <title>Draft genome of Bugula neritina, a colonial animal packing powerful symbionts and potential medicines.</title>
        <authorList>
            <person name="Rayko M."/>
        </authorList>
    </citation>
    <scope>NUCLEOTIDE SEQUENCE [LARGE SCALE GENOMIC DNA]</scope>
    <source>
        <strain evidence="3">Kwan_BN1</strain>
    </source>
</reference>
<comment type="caution">
    <text evidence="3">The sequence shown here is derived from an EMBL/GenBank/DDBJ whole genome shotgun (WGS) entry which is preliminary data.</text>
</comment>
<evidence type="ECO:0000313" key="4">
    <source>
        <dbReference type="Proteomes" id="UP000593567"/>
    </source>
</evidence>
<evidence type="ECO:0000313" key="3">
    <source>
        <dbReference type="EMBL" id="KAF6034694.1"/>
    </source>
</evidence>
<organism evidence="3 4">
    <name type="scientific">Bugula neritina</name>
    <name type="common">Brown bryozoan</name>
    <name type="synonym">Sertularia neritina</name>
    <dbReference type="NCBI Taxonomy" id="10212"/>
    <lineage>
        <taxon>Eukaryota</taxon>
        <taxon>Metazoa</taxon>
        <taxon>Spiralia</taxon>
        <taxon>Lophotrochozoa</taxon>
        <taxon>Bryozoa</taxon>
        <taxon>Gymnolaemata</taxon>
        <taxon>Cheilostomatida</taxon>
        <taxon>Flustrina</taxon>
        <taxon>Buguloidea</taxon>
        <taxon>Bugulidae</taxon>
        <taxon>Bugula</taxon>
    </lineage>
</organism>
<name>A0A7J7K9S2_BUGNE</name>